<dbReference type="GO" id="GO:0006412">
    <property type="term" value="P:translation"/>
    <property type="evidence" value="ECO:0007669"/>
    <property type="project" value="InterPro"/>
</dbReference>
<dbReference type="SUPFAM" id="SSF52080">
    <property type="entry name" value="Ribosomal proteins L15p and L18e"/>
    <property type="match status" value="1"/>
</dbReference>
<keyword evidence="3" id="KW-0687">Ribonucleoprotein</keyword>
<dbReference type="OrthoDB" id="361383at2759"/>
<dbReference type="PANTHER" id="PTHR12934">
    <property type="entry name" value="50S RIBOSOMAL PROTEIN L15"/>
    <property type="match status" value="1"/>
</dbReference>
<dbReference type="EMBL" id="LFJN01000020">
    <property type="protein sequence ID" value="KPI38140.1"/>
    <property type="molecule type" value="Genomic_DNA"/>
</dbReference>
<feature type="domain" description="Large ribosomal subunit protein uL15/eL18" evidence="4">
    <location>
        <begin position="112"/>
        <end position="164"/>
    </location>
</feature>
<comment type="caution">
    <text evidence="5">The sequence shown here is derived from an EMBL/GenBank/DDBJ whole genome shotgun (WGS) entry which is preliminary data.</text>
</comment>
<evidence type="ECO:0000313" key="6">
    <source>
        <dbReference type="Proteomes" id="UP000038010"/>
    </source>
</evidence>
<dbReference type="Pfam" id="PF00828">
    <property type="entry name" value="Ribosomal_L27A"/>
    <property type="match status" value="1"/>
</dbReference>
<dbReference type="AlphaFoldDB" id="A0A0N1NX97"/>
<dbReference type="InterPro" id="IPR036227">
    <property type="entry name" value="Ribosomal_uL15/eL18_sf"/>
</dbReference>
<comment type="similarity">
    <text evidence="1">Belongs to the universal ribosomal protein uL15 family.</text>
</comment>
<evidence type="ECO:0000256" key="2">
    <source>
        <dbReference type="ARBA" id="ARBA00022980"/>
    </source>
</evidence>
<protein>
    <recommendedName>
        <fullName evidence="4">Large ribosomal subunit protein uL15/eL18 domain-containing protein</fullName>
    </recommendedName>
</protein>
<evidence type="ECO:0000259" key="4">
    <source>
        <dbReference type="Pfam" id="PF00828"/>
    </source>
</evidence>
<evidence type="ECO:0000256" key="1">
    <source>
        <dbReference type="ARBA" id="ARBA00007320"/>
    </source>
</evidence>
<dbReference type="STRING" id="1664694.A0A0N1NX97"/>
<sequence length="290" mass="31302">MPPRLPLRSLATVVTPPLTSLPTSTATSIPTFLLPFLTRSASILSNLRNVPPPTTPASASAAALPHEKAASLAADTKARSKKAAGTSLASRAAKPPTMSFTGTMALQITSTKELCVSKVVGKVKDGVKLLAKNGTDLTTPIHVVVSRASKSAIAAVEALGGSVTTRFYTHAAIRRIRKGDMHPYVSLQWDQSAIGNAALMVEGAQEKEEVVKGLGYEFRLPDPTSRKDLEYYRDRENRGYLSHRVKEGHSPSLFYATEAQIEDGRRAKEEARKAGVIKKNKTNAEENKLW</sequence>
<dbReference type="GO" id="GO:0005762">
    <property type="term" value="C:mitochondrial large ribosomal subunit"/>
    <property type="evidence" value="ECO:0007669"/>
    <property type="project" value="TreeGrafter"/>
</dbReference>
<dbReference type="Proteomes" id="UP000038010">
    <property type="component" value="Unassembled WGS sequence"/>
</dbReference>
<keyword evidence="6" id="KW-1185">Reference proteome</keyword>
<dbReference type="PANTHER" id="PTHR12934:SF11">
    <property type="entry name" value="LARGE RIBOSOMAL SUBUNIT PROTEIN UL15M"/>
    <property type="match status" value="1"/>
</dbReference>
<gene>
    <name evidence="5" type="ORF">AB675_1117</name>
</gene>
<accession>A0A0N1NX97</accession>
<dbReference type="VEuPathDB" id="FungiDB:AB675_1117"/>
<dbReference type="GO" id="GO:0003735">
    <property type="term" value="F:structural constituent of ribosome"/>
    <property type="evidence" value="ECO:0007669"/>
    <property type="project" value="InterPro"/>
</dbReference>
<organism evidence="5 6">
    <name type="scientific">Cyphellophora attinorum</name>
    <dbReference type="NCBI Taxonomy" id="1664694"/>
    <lineage>
        <taxon>Eukaryota</taxon>
        <taxon>Fungi</taxon>
        <taxon>Dikarya</taxon>
        <taxon>Ascomycota</taxon>
        <taxon>Pezizomycotina</taxon>
        <taxon>Eurotiomycetes</taxon>
        <taxon>Chaetothyriomycetidae</taxon>
        <taxon>Chaetothyriales</taxon>
        <taxon>Cyphellophoraceae</taxon>
        <taxon>Cyphellophora</taxon>
    </lineage>
</organism>
<reference evidence="5 6" key="1">
    <citation type="submission" date="2015-06" db="EMBL/GenBank/DDBJ databases">
        <title>Draft genome of the ant-associated black yeast Phialophora attae CBS 131958.</title>
        <authorList>
            <person name="Moreno L.F."/>
            <person name="Stielow B.J."/>
            <person name="de Hoog S."/>
            <person name="Vicente V.A."/>
            <person name="Weiss V.A."/>
            <person name="de Vries M."/>
            <person name="Cruz L.M."/>
            <person name="Souza E.M."/>
        </authorList>
    </citation>
    <scope>NUCLEOTIDE SEQUENCE [LARGE SCALE GENOMIC DNA]</scope>
    <source>
        <strain evidence="5 6">CBS 131958</strain>
    </source>
</reference>
<name>A0A0N1NX97_9EURO</name>
<dbReference type="GeneID" id="28731873"/>
<dbReference type="InterPro" id="IPR021131">
    <property type="entry name" value="Ribosomal_uL15/eL18"/>
</dbReference>
<evidence type="ECO:0000256" key="3">
    <source>
        <dbReference type="ARBA" id="ARBA00023274"/>
    </source>
</evidence>
<dbReference type="InterPro" id="IPR005749">
    <property type="entry name" value="Ribosomal_uL15_bac-type"/>
</dbReference>
<dbReference type="RefSeq" id="XP_017998103.1">
    <property type="nucleotide sequence ID" value="XM_018140004.1"/>
</dbReference>
<proteinExistence type="inferred from homology"/>
<keyword evidence="2" id="KW-0689">Ribosomal protein</keyword>
<evidence type="ECO:0000313" key="5">
    <source>
        <dbReference type="EMBL" id="KPI38140.1"/>
    </source>
</evidence>
<dbReference type="Gene3D" id="3.100.10.10">
    <property type="match status" value="1"/>
</dbReference>